<dbReference type="Proteomes" id="UP000242930">
    <property type="component" value="Unassembled WGS sequence"/>
</dbReference>
<dbReference type="EMBL" id="FNZE01000009">
    <property type="protein sequence ID" value="SEJ45309.1"/>
    <property type="molecule type" value="Genomic_DNA"/>
</dbReference>
<name>A0A1H6YVR6_9PSED</name>
<evidence type="ECO:0000256" key="4">
    <source>
        <dbReference type="SAM" id="SignalP"/>
    </source>
</evidence>
<dbReference type="PANTHER" id="PTHR30024:SF47">
    <property type="entry name" value="TAURINE-BINDING PERIPLASMIC PROTEIN"/>
    <property type="match status" value="1"/>
</dbReference>
<evidence type="ECO:0000256" key="3">
    <source>
        <dbReference type="ARBA" id="ARBA00022729"/>
    </source>
</evidence>
<dbReference type="STRING" id="915471.SAMN05216201_10922"/>
<feature type="signal peptide" evidence="4">
    <location>
        <begin position="1"/>
        <end position="24"/>
    </location>
</feature>
<evidence type="ECO:0000313" key="6">
    <source>
        <dbReference type="Proteomes" id="UP000242930"/>
    </source>
</evidence>
<dbReference type="CDD" id="cd01008">
    <property type="entry name" value="PBP2_NrtA_SsuA_CpmA_like"/>
    <property type="match status" value="1"/>
</dbReference>
<dbReference type="Gene3D" id="3.40.190.10">
    <property type="entry name" value="Periplasmic binding protein-like II"/>
    <property type="match status" value="2"/>
</dbReference>
<sequence length="343" mass="37706">MRCRPAIAMLLILLLLAGQEAVRAGPRSTVRGALPISIGFQSNTDWLLLVARDLHLFERVGLRPNFVKFVAGPPMIAAAREKRIDVASIGSVPFIGGLSQGVDWVVVGINPENAYGEGLVAGDGSGIATVADLAGKRIGFFRGSTAHFGLMMALRQLGIRRDQVELLGMTPAEQLSALAGKRIDAAMVWEPWLQKMVHEAKGRLIVTEGAMGIYTSVSVYAARREWLGSNREAAVRFLRALLLASEVMQENPEIGIRSLAREMGIKEEWAEAIYESSPPPDLSLWVDSRYRYSLVKNAEFHRRLSYLVTFLLEEEVIAEEVDVRNILDVSVIGEALQAREAGR</sequence>
<keyword evidence="6" id="KW-1185">Reference proteome</keyword>
<reference evidence="6" key="1">
    <citation type="submission" date="2016-10" db="EMBL/GenBank/DDBJ databases">
        <authorList>
            <person name="Varghese N."/>
            <person name="Submissions S."/>
        </authorList>
    </citation>
    <scope>NUCLEOTIDE SEQUENCE [LARGE SCALE GENOMIC DNA]</scope>
    <source>
        <strain evidence="6">LMG 25967</strain>
    </source>
</reference>
<comment type="similarity">
    <text evidence="2">Belongs to the bacterial solute-binding protein SsuA/TauA family.</text>
</comment>
<evidence type="ECO:0000256" key="1">
    <source>
        <dbReference type="ARBA" id="ARBA00004418"/>
    </source>
</evidence>
<feature type="chain" id="PRO_5017311055" evidence="4">
    <location>
        <begin position="25"/>
        <end position="343"/>
    </location>
</feature>
<dbReference type="GO" id="GO:0042597">
    <property type="term" value="C:periplasmic space"/>
    <property type="evidence" value="ECO:0007669"/>
    <property type="project" value="UniProtKB-SubCell"/>
</dbReference>
<dbReference type="OrthoDB" id="7374754at2"/>
<evidence type="ECO:0000256" key="2">
    <source>
        <dbReference type="ARBA" id="ARBA00010742"/>
    </source>
</evidence>
<proteinExistence type="inferred from homology"/>
<organism evidence="5 6">
    <name type="scientific">Pseudomonas linyingensis</name>
    <dbReference type="NCBI Taxonomy" id="915471"/>
    <lineage>
        <taxon>Bacteria</taxon>
        <taxon>Pseudomonadati</taxon>
        <taxon>Pseudomonadota</taxon>
        <taxon>Gammaproteobacteria</taxon>
        <taxon>Pseudomonadales</taxon>
        <taxon>Pseudomonadaceae</taxon>
        <taxon>Pseudomonas</taxon>
    </lineage>
</organism>
<evidence type="ECO:0000313" key="5">
    <source>
        <dbReference type="EMBL" id="SEJ45309.1"/>
    </source>
</evidence>
<keyword evidence="3 4" id="KW-0732">Signal</keyword>
<dbReference type="SUPFAM" id="SSF53850">
    <property type="entry name" value="Periplasmic binding protein-like II"/>
    <property type="match status" value="1"/>
</dbReference>
<protein>
    <submittedName>
        <fullName evidence="5">ABC transporter, substrate-binding protein, aliphatic sulfonates family</fullName>
    </submittedName>
</protein>
<dbReference type="Pfam" id="PF13379">
    <property type="entry name" value="NMT1_2"/>
    <property type="match status" value="1"/>
</dbReference>
<accession>A0A1H6YVR6</accession>
<dbReference type="AlphaFoldDB" id="A0A1H6YVR6"/>
<gene>
    <name evidence="5" type="ORF">SAMN05216201_10922</name>
</gene>
<dbReference type="PANTHER" id="PTHR30024">
    <property type="entry name" value="ALIPHATIC SULFONATES-BINDING PROTEIN-RELATED"/>
    <property type="match status" value="1"/>
</dbReference>
<comment type="subcellular location">
    <subcellularLocation>
        <location evidence="1">Periplasm</location>
    </subcellularLocation>
</comment>